<accession>A0A9N9E3A4</accession>
<name>A0A9N9E3A4_FUNMO</name>
<organism evidence="1 2">
    <name type="scientific">Funneliformis mosseae</name>
    <name type="common">Endomycorrhizal fungus</name>
    <name type="synonym">Glomus mosseae</name>
    <dbReference type="NCBI Taxonomy" id="27381"/>
    <lineage>
        <taxon>Eukaryota</taxon>
        <taxon>Fungi</taxon>
        <taxon>Fungi incertae sedis</taxon>
        <taxon>Mucoromycota</taxon>
        <taxon>Glomeromycotina</taxon>
        <taxon>Glomeromycetes</taxon>
        <taxon>Glomerales</taxon>
        <taxon>Glomeraceae</taxon>
        <taxon>Funneliformis</taxon>
    </lineage>
</organism>
<sequence>MSSLQGLIARLSYPALRMFPPKDILQKRSKISKPTFEHFSSPSTSGLIAKASRPVLCNFQQSNVPLTLQRKANIVIPPNYFERYKSYSSRKNRETQDIRDWCVQEVNEYLQMHLEEKWTLQETKIFENNKISGSIFLDLTIEQMKSLNISLVLAFKIDKLKKELRQKRIYIQKYDDEGNPLPNFERFILDSQEMFEKALSRYDAMGLELIESQNNDNINDHLPKIITSFDDLVADQKYRYDAAHIFAVINGITWV</sequence>
<evidence type="ECO:0000313" key="2">
    <source>
        <dbReference type="Proteomes" id="UP000789375"/>
    </source>
</evidence>
<dbReference type="AlphaFoldDB" id="A0A9N9E3A4"/>
<protein>
    <submittedName>
        <fullName evidence="1">15519_t:CDS:1</fullName>
    </submittedName>
</protein>
<dbReference type="InterPro" id="IPR013761">
    <property type="entry name" value="SAM/pointed_sf"/>
</dbReference>
<evidence type="ECO:0000313" key="1">
    <source>
        <dbReference type="EMBL" id="CAG8663102.1"/>
    </source>
</evidence>
<proteinExistence type="predicted"/>
<dbReference type="EMBL" id="CAJVPP010005308">
    <property type="protein sequence ID" value="CAG8663102.1"/>
    <property type="molecule type" value="Genomic_DNA"/>
</dbReference>
<gene>
    <name evidence="1" type="ORF">FMOSSE_LOCUS12041</name>
</gene>
<reference evidence="1" key="1">
    <citation type="submission" date="2021-06" db="EMBL/GenBank/DDBJ databases">
        <authorList>
            <person name="Kallberg Y."/>
            <person name="Tangrot J."/>
            <person name="Rosling A."/>
        </authorList>
    </citation>
    <scope>NUCLEOTIDE SEQUENCE</scope>
    <source>
        <strain evidence="1">87-6 pot B 2015</strain>
    </source>
</reference>
<dbReference type="Gene3D" id="1.10.150.50">
    <property type="entry name" value="Transcription Factor, Ets-1"/>
    <property type="match status" value="1"/>
</dbReference>
<dbReference type="Proteomes" id="UP000789375">
    <property type="component" value="Unassembled WGS sequence"/>
</dbReference>
<comment type="caution">
    <text evidence="1">The sequence shown here is derived from an EMBL/GenBank/DDBJ whole genome shotgun (WGS) entry which is preliminary data.</text>
</comment>
<keyword evidence="2" id="KW-1185">Reference proteome</keyword>
<dbReference type="SUPFAM" id="SSF47769">
    <property type="entry name" value="SAM/Pointed domain"/>
    <property type="match status" value="1"/>
</dbReference>